<dbReference type="AlphaFoldDB" id="I1ZM34"/>
<feature type="transmembrane region" description="Helical" evidence="1">
    <location>
        <begin position="143"/>
        <end position="165"/>
    </location>
</feature>
<gene>
    <name evidence="2" type="ORF">Spaf_1121</name>
</gene>
<accession>I1ZM34</accession>
<dbReference type="PATRIC" id="fig|1114965.3.peg.1075"/>
<dbReference type="Proteomes" id="UP000002865">
    <property type="component" value="Chromosome"/>
</dbReference>
<sequence length="246" mass="27931">MLEEGNELKEQFKSEYLKFMMNPWHWLIIGALLLCVPPMVIFLNSKPDQLTLHFVLEQLLQSLYLGQAGFISLAILFIGQEFTGSSLRTSFITCPNRLKFIICKLAIVLCVEIVLLLALISVCILIAQGYYNINLLSNIKNVLTILFPVCISILTFSLLSGIFVFIFRSFTLILGISLSLLLGLGQMLLQFSSFFRNLPLLASMNCYYIHPLSLYYPVWQGLGIQIVWLLIVFLLATLILIGRNIR</sequence>
<feature type="transmembrane region" description="Helical" evidence="1">
    <location>
        <begin position="24"/>
        <end position="43"/>
    </location>
</feature>
<feature type="transmembrane region" description="Helical" evidence="1">
    <location>
        <begin position="222"/>
        <end position="241"/>
    </location>
</feature>
<evidence type="ECO:0000313" key="3">
    <source>
        <dbReference type="Proteomes" id="UP000002865"/>
    </source>
</evidence>
<feature type="transmembrane region" description="Helical" evidence="1">
    <location>
        <begin position="172"/>
        <end position="195"/>
    </location>
</feature>
<keyword evidence="1" id="KW-0812">Transmembrane</keyword>
<proteinExistence type="predicted"/>
<keyword evidence="1" id="KW-1133">Transmembrane helix</keyword>
<dbReference type="KEGG" id="scf:Spaf_1121"/>
<name>I1ZM34_STRPA</name>
<dbReference type="eggNOG" id="ENOG50335YE">
    <property type="taxonomic scope" value="Bacteria"/>
</dbReference>
<protein>
    <submittedName>
        <fullName evidence="2">Uncharacterized protein</fullName>
    </submittedName>
</protein>
<organism evidence="2 3">
    <name type="scientific">Streptococcus parasanguinis FW213</name>
    <dbReference type="NCBI Taxonomy" id="1114965"/>
    <lineage>
        <taxon>Bacteria</taxon>
        <taxon>Bacillati</taxon>
        <taxon>Bacillota</taxon>
        <taxon>Bacilli</taxon>
        <taxon>Lactobacillales</taxon>
        <taxon>Streptococcaceae</taxon>
        <taxon>Streptococcus</taxon>
    </lineage>
</organism>
<evidence type="ECO:0000256" key="1">
    <source>
        <dbReference type="SAM" id="Phobius"/>
    </source>
</evidence>
<reference evidence="2 3" key="1">
    <citation type="journal article" date="2012" name="PLoS ONE">
        <title>Complete Genome and Transcriptomes of Streptococcus parasanguinis FW213: Phylogenic Relations and Potential Virulence Mechanisms.</title>
        <authorList>
            <person name="Geng J."/>
            <person name="Chiu C.H."/>
            <person name="Tang P."/>
            <person name="Chen Y."/>
            <person name="Shieh H.R."/>
            <person name="Hu S."/>
            <person name="Chen Y.Y."/>
        </authorList>
    </citation>
    <scope>NUCLEOTIDE SEQUENCE [LARGE SCALE GENOMIC DNA]</scope>
    <source>
        <strain evidence="2 3">FW213</strain>
    </source>
</reference>
<keyword evidence="1" id="KW-0472">Membrane</keyword>
<dbReference type="PaxDb" id="1114965-Spaf_1121"/>
<evidence type="ECO:0000313" key="2">
    <source>
        <dbReference type="EMBL" id="AFJ26108.1"/>
    </source>
</evidence>
<dbReference type="EMBL" id="CP003122">
    <property type="protein sequence ID" value="AFJ26108.1"/>
    <property type="molecule type" value="Genomic_DNA"/>
</dbReference>
<feature type="transmembrane region" description="Helical" evidence="1">
    <location>
        <begin position="105"/>
        <end position="131"/>
    </location>
</feature>
<feature type="transmembrane region" description="Helical" evidence="1">
    <location>
        <begin position="63"/>
        <end position="84"/>
    </location>
</feature>
<dbReference type="STRING" id="1114965.Spaf_1121"/>
<dbReference type="HOGENOM" id="CLU_100540_0_0_9"/>